<organism evidence="3 4">
    <name type="scientific">Heligmosomoides polygyrus</name>
    <name type="common">Parasitic roundworm</name>
    <dbReference type="NCBI Taxonomy" id="6339"/>
    <lineage>
        <taxon>Eukaryota</taxon>
        <taxon>Metazoa</taxon>
        <taxon>Ecdysozoa</taxon>
        <taxon>Nematoda</taxon>
        <taxon>Chromadorea</taxon>
        <taxon>Rhabditida</taxon>
        <taxon>Rhabditina</taxon>
        <taxon>Rhabditomorpha</taxon>
        <taxon>Strongyloidea</taxon>
        <taxon>Heligmosomidae</taxon>
        <taxon>Heligmosomoides</taxon>
    </lineage>
</organism>
<keyword evidence="1" id="KW-0472">Membrane</keyword>
<proteinExistence type="predicted"/>
<evidence type="ECO:0000313" key="2">
    <source>
        <dbReference type="EMBL" id="VDP39296.1"/>
    </source>
</evidence>
<feature type="transmembrane region" description="Helical" evidence="1">
    <location>
        <begin position="123"/>
        <end position="143"/>
    </location>
</feature>
<protein>
    <submittedName>
        <fullName evidence="4">G_PROTEIN_RECEP_F1_2 domain-containing protein</fullName>
    </submittedName>
</protein>
<reference evidence="4" key="2">
    <citation type="submission" date="2019-09" db="UniProtKB">
        <authorList>
            <consortium name="WormBaseParasite"/>
        </authorList>
    </citation>
    <scope>IDENTIFICATION</scope>
</reference>
<evidence type="ECO:0000313" key="3">
    <source>
        <dbReference type="Proteomes" id="UP000050761"/>
    </source>
</evidence>
<dbReference type="Proteomes" id="UP000050761">
    <property type="component" value="Unassembled WGS sequence"/>
</dbReference>
<dbReference type="OrthoDB" id="430340at2759"/>
<dbReference type="AlphaFoldDB" id="A0A183GLE3"/>
<feature type="transmembrane region" description="Helical" evidence="1">
    <location>
        <begin position="46"/>
        <end position="65"/>
    </location>
</feature>
<dbReference type="WBParaSite" id="HPBE_0002351301-mRNA-1">
    <property type="protein sequence ID" value="HPBE_0002351301-mRNA-1"/>
    <property type="gene ID" value="HPBE_0002351301"/>
</dbReference>
<gene>
    <name evidence="2" type="ORF">HPBE_LOCUS23512</name>
</gene>
<accession>A0A183GLE3</accession>
<keyword evidence="3" id="KW-1185">Reference proteome</keyword>
<keyword evidence="1" id="KW-1133">Transmembrane helix</keyword>
<sequence>MEIHWVTNDIVSLVADVLQVILFIGLYAFARFLTNDRLDAHHKAQARGDVSILFGCCAVLFVKLILQSVEVEYQRKDGFVTMSDAVIATVCYVAVQASQWLQYLSVRRILAMSDRDCRATKRFLPLVAAGGLLMAWIHFGITFFDTSLIKYQLTDETFNFSQTTLICMIFTQTIFPADYLFAFTVSGCYLEILQRFFLHPC</sequence>
<feature type="transmembrane region" description="Helical" evidence="1">
    <location>
        <begin position="163"/>
        <end position="190"/>
    </location>
</feature>
<keyword evidence="1" id="KW-0812">Transmembrane</keyword>
<evidence type="ECO:0000313" key="4">
    <source>
        <dbReference type="WBParaSite" id="HPBE_0002351301-mRNA-1"/>
    </source>
</evidence>
<reference evidence="2 3" key="1">
    <citation type="submission" date="2018-11" db="EMBL/GenBank/DDBJ databases">
        <authorList>
            <consortium name="Pathogen Informatics"/>
        </authorList>
    </citation>
    <scope>NUCLEOTIDE SEQUENCE [LARGE SCALE GENOMIC DNA]</scope>
</reference>
<accession>A0A3P8H784</accession>
<feature type="transmembrane region" description="Helical" evidence="1">
    <location>
        <begin position="85"/>
        <end position="103"/>
    </location>
</feature>
<dbReference type="EMBL" id="UZAH01035148">
    <property type="protein sequence ID" value="VDP39296.1"/>
    <property type="molecule type" value="Genomic_DNA"/>
</dbReference>
<feature type="transmembrane region" description="Helical" evidence="1">
    <location>
        <begin position="12"/>
        <end position="34"/>
    </location>
</feature>
<name>A0A183GLE3_HELPZ</name>
<evidence type="ECO:0000256" key="1">
    <source>
        <dbReference type="SAM" id="Phobius"/>
    </source>
</evidence>